<gene>
    <name evidence="3" type="ORF">FB467_3512</name>
</gene>
<accession>A0A542YW76</accession>
<evidence type="ECO:0000313" key="4">
    <source>
        <dbReference type="Proteomes" id="UP000319516"/>
    </source>
</evidence>
<name>A0A542YW76_9MICO</name>
<evidence type="ECO:0000256" key="1">
    <source>
        <dbReference type="ARBA" id="ARBA00022801"/>
    </source>
</evidence>
<keyword evidence="4" id="KW-1185">Reference proteome</keyword>
<dbReference type="OrthoDB" id="262125at2"/>
<keyword evidence="1" id="KW-0378">Hydrolase</keyword>
<keyword evidence="3" id="KW-0031">Aminopeptidase</keyword>
<dbReference type="PRINTS" id="PR00862">
    <property type="entry name" value="PROLIGOPTASE"/>
</dbReference>
<sequence length="606" mass="64170">MTAAAPDTVAALLGIRTWVAFDVDGEGRVLAGHDALGSTQLVEIAADGTRTPLTDLPGRCSGRYLPGRRQVVVQHDQGGDELMQLSLLDLSAERSAPAGLDDLTPVVTDPAYMHVLQDVDRATLTYSTNRRNGVDMDVVVRDLETGAETVVFDGGGYVAAVAVSADRRSAAVTRLSMRPASTVVDLVGPGAVGDGGITDPDELAAHHHVAWASGDEALIMASNTGREFTAVWRVGRDGEDWTELVADEAHDLACWVSPDGASMVVGTLVDGAMDLALHDADGTLRHRLDTGVRGIPDVVWSADSTRFVVSLSAPTEPGAVLLVDAAEGTARTVASSAAEVEPDLAGTLTSPTVHRVPTPDGEQVPCFVYAPPAGADPRLAGAAVLHVHGGPESAAEQTFHPVIQALAATGFTVLVPNVRGSRGYGKRWISLDDVDLRLDSVEDLRSLHSWLPELGLDPDRAALWGGSYGGYMVLAGVAMQPDLWAAGVDIVGISSLVTFLENTSDYRRAAREREYGSLEKDREFLVKASPITYLDQVVAPLFVIHGANDPRVPLSEAEQIKAALDGKGVPCELRVYHDEGHGLAKRANKLDAYPAALDFLRSHLGR</sequence>
<comment type="caution">
    <text evidence="3">The sequence shown here is derived from an EMBL/GenBank/DDBJ whole genome shotgun (WGS) entry which is preliminary data.</text>
</comment>
<dbReference type="InterPro" id="IPR029058">
    <property type="entry name" value="AB_hydrolase_fold"/>
</dbReference>
<proteinExistence type="predicted"/>
<dbReference type="AlphaFoldDB" id="A0A542YW76"/>
<dbReference type="InterPro" id="IPR001375">
    <property type="entry name" value="Peptidase_S9_cat"/>
</dbReference>
<evidence type="ECO:0000259" key="2">
    <source>
        <dbReference type="Pfam" id="PF00326"/>
    </source>
</evidence>
<evidence type="ECO:0000313" key="3">
    <source>
        <dbReference type="EMBL" id="TQL52331.1"/>
    </source>
</evidence>
<dbReference type="GO" id="GO:0004177">
    <property type="term" value="F:aminopeptidase activity"/>
    <property type="evidence" value="ECO:0007669"/>
    <property type="project" value="UniProtKB-KW"/>
</dbReference>
<dbReference type="PANTHER" id="PTHR42776:SF27">
    <property type="entry name" value="DIPEPTIDYL PEPTIDASE FAMILY MEMBER 6"/>
    <property type="match status" value="1"/>
</dbReference>
<keyword evidence="3" id="KW-0645">Protease</keyword>
<dbReference type="InterPro" id="IPR002470">
    <property type="entry name" value="Peptidase_S9A"/>
</dbReference>
<dbReference type="Proteomes" id="UP000319516">
    <property type="component" value="Unassembled WGS sequence"/>
</dbReference>
<dbReference type="SUPFAM" id="SSF53474">
    <property type="entry name" value="alpha/beta-Hydrolases"/>
    <property type="match status" value="1"/>
</dbReference>
<dbReference type="InterPro" id="IPR011042">
    <property type="entry name" value="6-blade_b-propeller_TolB-like"/>
</dbReference>
<dbReference type="RefSeq" id="WP_141786216.1">
    <property type="nucleotide sequence ID" value="NZ_BAAAIK010000001.1"/>
</dbReference>
<dbReference type="SUPFAM" id="SSF82171">
    <property type="entry name" value="DPP6 N-terminal domain-like"/>
    <property type="match status" value="1"/>
</dbReference>
<feature type="domain" description="Peptidase S9 prolyl oligopeptidase catalytic" evidence="2">
    <location>
        <begin position="399"/>
        <end position="605"/>
    </location>
</feature>
<dbReference type="EMBL" id="VFOP01000001">
    <property type="protein sequence ID" value="TQL52331.1"/>
    <property type="molecule type" value="Genomic_DNA"/>
</dbReference>
<dbReference type="GO" id="GO:0004252">
    <property type="term" value="F:serine-type endopeptidase activity"/>
    <property type="evidence" value="ECO:0007669"/>
    <property type="project" value="InterPro"/>
</dbReference>
<dbReference type="GO" id="GO:0006508">
    <property type="term" value="P:proteolysis"/>
    <property type="evidence" value="ECO:0007669"/>
    <property type="project" value="InterPro"/>
</dbReference>
<dbReference type="Gene3D" id="2.120.10.30">
    <property type="entry name" value="TolB, C-terminal domain"/>
    <property type="match status" value="1"/>
</dbReference>
<reference evidence="3 4" key="1">
    <citation type="submission" date="2019-06" db="EMBL/GenBank/DDBJ databases">
        <title>Sequencing the genomes of 1000 actinobacteria strains.</title>
        <authorList>
            <person name="Klenk H.-P."/>
        </authorList>
    </citation>
    <scope>NUCLEOTIDE SEQUENCE [LARGE SCALE GENOMIC DNA]</scope>
    <source>
        <strain evidence="3 4">DSM 12335</strain>
    </source>
</reference>
<dbReference type="Gene3D" id="3.40.50.1820">
    <property type="entry name" value="alpha/beta hydrolase"/>
    <property type="match status" value="1"/>
</dbReference>
<organism evidence="3 4">
    <name type="scientific">Ornithinicoccus hortensis</name>
    <dbReference type="NCBI Taxonomy" id="82346"/>
    <lineage>
        <taxon>Bacteria</taxon>
        <taxon>Bacillati</taxon>
        <taxon>Actinomycetota</taxon>
        <taxon>Actinomycetes</taxon>
        <taxon>Micrococcales</taxon>
        <taxon>Intrasporangiaceae</taxon>
        <taxon>Ornithinicoccus</taxon>
    </lineage>
</organism>
<dbReference type="Pfam" id="PF00326">
    <property type="entry name" value="Peptidase_S9"/>
    <property type="match status" value="1"/>
</dbReference>
<protein>
    <submittedName>
        <fullName evidence="3">Dipeptidyl aminopeptidase/acylaminoacyl peptidase</fullName>
    </submittedName>
</protein>
<dbReference type="PANTHER" id="PTHR42776">
    <property type="entry name" value="SERINE PEPTIDASE S9 FAMILY MEMBER"/>
    <property type="match status" value="1"/>
</dbReference>